<organism evidence="2 3">
    <name type="scientific">Mollisia scopiformis</name>
    <name type="common">Conifer needle endophyte fungus</name>
    <name type="synonym">Phialocephala scopiformis</name>
    <dbReference type="NCBI Taxonomy" id="149040"/>
    <lineage>
        <taxon>Eukaryota</taxon>
        <taxon>Fungi</taxon>
        <taxon>Dikarya</taxon>
        <taxon>Ascomycota</taxon>
        <taxon>Pezizomycotina</taxon>
        <taxon>Leotiomycetes</taxon>
        <taxon>Helotiales</taxon>
        <taxon>Mollisiaceae</taxon>
        <taxon>Mollisia</taxon>
    </lineage>
</organism>
<proteinExistence type="predicted"/>
<protein>
    <recommendedName>
        <fullName evidence="1">2EXR domain-containing protein</fullName>
    </recommendedName>
</protein>
<reference evidence="2 3" key="1">
    <citation type="submission" date="2015-10" db="EMBL/GenBank/DDBJ databases">
        <title>Full genome of DAOMC 229536 Phialocephala scopiformis, a fungal endophyte of spruce producing the potent anti-insectan compound rugulosin.</title>
        <authorList>
            <consortium name="DOE Joint Genome Institute"/>
            <person name="Walker A.K."/>
            <person name="Frasz S.L."/>
            <person name="Seifert K.A."/>
            <person name="Miller J.D."/>
            <person name="Mondo S.J."/>
            <person name="Labutti K."/>
            <person name="Lipzen A."/>
            <person name="Dockter R."/>
            <person name="Kennedy M."/>
            <person name="Grigoriev I.V."/>
            <person name="Spatafora J.W."/>
        </authorList>
    </citation>
    <scope>NUCLEOTIDE SEQUENCE [LARGE SCALE GENOMIC DNA]</scope>
    <source>
        <strain evidence="2 3">CBS 120377</strain>
    </source>
</reference>
<sequence>MPPSWNLTSGPLEKFEFFPRLPVEIQLQIFRHASCVPRIIEVEKLCCNNLRHRRGNGYRIAAKSRKIPPILQVSRASRAEAEKFYAKRFVSQKRKQQTQYIWFNNDFDILLFGKDTDALMMTHVFRDEVGFSNVAYLIGDQDVDPRYVFPSSIMGALHGCLQHDGLLGRPYFQPGCQGLKNVFLVLRSDVWDVPHGEVDANVTFRTPRLEGRSENAIATRSRFESILKECTSGNGLDHWARSNGYRLSAEQEKTGIMVENKWTSADEMPQFHFVNFAPMTTIQRPEILDGVVLCRYFYDCLIRNLDETA</sequence>
<keyword evidence="3" id="KW-1185">Reference proteome</keyword>
<evidence type="ECO:0000259" key="1">
    <source>
        <dbReference type="Pfam" id="PF20150"/>
    </source>
</evidence>
<accession>A0A194XFK7</accession>
<dbReference type="Pfam" id="PF20150">
    <property type="entry name" value="2EXR"/>
    <property type="match status" value="1"/>
</dbReference>
<dbReference type="PANTHER" id="PTHR35910:SF6">
    <property type="entry name" value="2EXR DOMAIN-CONTAINING PROTEIN"/>
    <property type="match status" value="1"/>
</dbReference>
<dbReference type="GeneID" id="28817771"/>
<dbReference type="AlphaFoldDB" id="A0A194XFK7"/>
<name>A0A194XFK7_MOLSC</name>
<dbReference type="Proteomes" id="UP000070700">
    <property type="component" value="Unassembled WGS sequence"/>
</dbReference>
<dbReference type="InParanoid" id="A0A194XFK7"/>
<gene>
    <name evidence="2" type="ORF">LY89DRAFT_507830</name>
</gene>
<evidence type="ECO:0000313" key="3">
    <source>
        <dbReference type="Proteomes" id="UP000070700"/>
    </source>
</evidence>
<dbReference type="KEGG" id="psco:LY89DRAFT_507830"/>
<dbReference type="PANTHER" id="PTHR35910">
    <property type="entry name" value="2EXR DOMAIN-CONTAINING PROTEIN"/>
    <property type="match status" value="1"/>
</dbReference>
<dbReference type="RefSeq" id="XP_018073274.1">
    <property type="nucleotide sequence ID" value="XM_018208045.1"/>
</dbReference>
<dbReference type="EMBL" id="KQ947412">
    <property type="protein sequence ID" value="KUJ18919.1"/>
    <property type="molecule type" value="Genomic_DNA"/>
</dbReference>
<dbReference type="InterPro" id="IPR045518">
    <property type="entry name" value="2EXR"/>
</dbReference>
<feature type="domain" description="2EXR" evidence="1">
    <location>
        <begin position="15"/>
        <end position="110"/>
    </location>
</feature>
<dbReference type="OrthoDB" id="3565000at2759"/>
<evidence type="ECO:0000313" key="2">
    <source>
        <dbReference type="EMBL" id="KUJ18919.1"/>
    </source>
</evidence>